<keyword evidence="3" id="KW-1185">Reference proteome</keyword>
<dbReference type="AlphaFoldDB" id="A0A8N4IAV6"/>
<dbReference type="OrthoDB" id="341452at2759"/>
<evidence type="ECO:0000313" key="4">
    <source>
        <dbReference type="RefSeq" id="XP_029117315.1"/>
    </source>
</evidence>
<feature type="compositionally biased region" description="Pro residues" evidence="2">
    <location>
        <begin position="55"/>
        <end position="66"/>
    </location>
</feature>
<feature type="coiled-coil region" evidence="1">
    <location>
        <begin position="84"/>
        <end position="244"/>
    </location>
</feature>
<name>A0A8N4IAV6_ELAGV</name>
<proteinExistence type="predicted"/>
<organism evidence="3 4">
    <name type="scientific">Elaeis guineensis var. tenera</name>
    <name type="common">Oil palm</name>
    <dbReference type="NCBI Taxonomy" id="51953"/>
    <lineage>
        <taxon>Eukaryota</taxon>
        <taxon>Viridiplantae</taxon>
        <taxon>Streptophyta</taxon>
        <taxon>Embryophyta</taxon>
        <taxon>Tracheophyta</taxon>
        <taxon>Spermatophyta</taxon>
        <taxon>Magnoliopsida</taxon>
        <taxon>Liliopsida</taxon>
        <taxon>Arecaceae</taxon>
        <taxon>Arecoideae</taxon>
        <taxon>Cocoseae</taxon>
        <taxon>Elaeidinae</taxon>
        <taxon>Elaeis</taxon>
    </lineage>
</organism>
<evidence type="ECO:0000256" key="1">
    <source>
        <dbReference type="SAM" id="Coils"/>
    </source>
</evidence>
<evidence type="ECO:0000256" key="2">
    <source>
        <dbReference type="SAM" id="MobiDB-lite"/>
    </source>
</evidence>
<dbReference type="RefSeq" id="XP_029117315.1">
    <property type="nucleotide sequence ID" value="XM_029261482.1"/>
</dbReference>
<feature type="compositionally biased region" description="Low complexity" evidence="2">
    <location>
        <begin position="44"/>
        <end position="54"/>
    </location>
</feature>
<evidence type="ECO:0000313" key="3">
    <source>
        <dbReference type="Proteomes" id="UP000504607"/>
    </source>
</evidence>
<accession>A0A8N4IAV6</accession>
<gene>
    <name evidence="4" type="primary">LOC114912958</name>
</gene>
<dbReference type="Proteomes" id="UP000504607">
    <property type="component" value="Chromosome 1"/>
</dbReference>
<protein>
    <submittedName>
        <fullName evidence="4">Uncharacterized protein LOC114912958</fullName>
    </submittedName>
</protein>
<sequence length="317" mass="35443">MRELSVQFGLEAFTKGFELCREKVASRYPDLGLDFLEESDDEAAPSSPAATAVAPPAPGSPPPAPECPAKALPLPLGVPLKSTIQRLKKEVLQLTKKLKKSEGELRQAKKCYSEAAAEAAHFRSLQVKAIMDYSRRKANFTKELEECKKSASDRTWAQEARISALKVELSAAKRRIGQLEGNSSRALVRVDEQKWSQKVSDLQKQLQDAEMSHDVQRASWRRQVEEYKGRFRQAADEIVRLQQQLVTRARLANAQDTEELLALRGTVEGISVSLGEKTAELQQVKIQLGLERKAVADAEAESKVLRKWHREAEAESR</sequence>
<reference evidence="4" key="1">
    <citation type="submission" date="2025-08" db="UniProtKB">
        <authorList>
            <consortium name="RefSeq"/>
        </authorList>
    </citation>
    <scope>IDENTIFICATION</scope>
</reference>
<feature type="region of interest" description="Disordered" evidence="2">
    <location>
        <begin position="36"/>
        <end position="68"/>
    </location>
</feature>
<keyword evidence="1" id="KW-0175">Coiled coil</keyword>